<dbReference type="GO" id="GO:0009931">
    <property type="term" value="F:calcium-dependent protein serine/threonine kinase activity"/>
    <property type="evidence" value="ECO:0000318"/>
    <property type="project" value="GO_Central"/>
</dbReference>
<sequence length="337" mass="36206">MRLILRSSVSALSGRELATEFAPFARDGNRTPDLLLKGHNVRPVCHKHGVIHRDLKPENFLYANATENTQLKAIGFGLSIFFEPGHRFGEIVGSPYYMAPKVLRRNYGQEVDVWSASVILLHFIMWCSPFLGSTETEEGIAHAIVKGTIDFNRYPWPRVSDEAKDLLKGMLDANPYNRFTVEEVLGTGSEASSLGSAFGTSASLDFCYSLASKSCGLSSSLVVAGDGAGGSSTFFTSSVVGVNASSATGFSSSMLFFTYYIIVAGGSSIVGISTLSTFFTSSTIVRVGSLSLGFTSSSAFCTSSTLQQLLIHASLRDKDLTWFETGCSPQVVLILGD</sequence>
<dbReference type="Pfam" id="PF00069">
    <property type="entry name" value="Pkinase"/>
    <property type="match status" value="1"/>
</dbReference>
<dbReference type="GO" id="GO:0035556">
    <property type="term" value="P:intracellular signal transduction"/>
    <property type="evidence" value="ECO:0000318"/>
    <property type="project" value="GO_Central"/>
</dbReference>
<dbReference type="Gramene" id="PHT94309">
    <property type="protein sequence ID" value="PHT94309"/>
    <property type="gene ID" value="T459_02191"/>
</dbReference>
<dbReference type="STRING" id="4072.A0A2G3AJA7"/>
<keyword evidence="7" id="KW-1133">Transmembrane helix</keyword>
<dbReference type="PROSITE" id="PS50011">
    <property type="entry name" value="PROTEIN_KINASE_DOM"/>
    <property type="match status" value="1"/>
</dbReference>
<evidence type="ECO:0000259" key="8">
    <source>
        <dbReference type="PROSITE" id="PS50011"/>
    </source>
</evidence>
<comment type="caution">
    <text evidence="9">The sequence shown here is derived from an EMBL/GenBank/DDBJ whole genome shotgun (WGS) entry which is preliminary data.</text>
</comment>
<accession>A0A2G3AJA7</accession>
<keyword evidence="3" id="KW-0808">Transferase</keyword>
<evidence type="ECO:0000313" key="10">
    <source>
        <dbReference type="Proteomes" id="UP000222542"/>
    </source>
</evidence>
<dbReference type="InterPro" id="IPR000719">
    <property type="entry name" value="Prot_kinase_dom"/>
</dbReference>
<dbReference type="GO" id="GO:0005634">
    <property type="term" value="C:nucleus"/>
    <property type="evidence" value="ECO:0000318"/>
    <property type="project" value="GO_Central"/>
</dbReference>
<dbReference type="Proteomes" id="UP000222542">
    <property type="component" value="Unassembled WGS sequence"/>
</dbReference>
<keyword evidence="6" id="KW-0067">ATP-binding</keyword>
<dbReference type="PANTHER" id="PTHR24349">
    <property type="entry name" value="SERINE/THREONINE-PROTEIN KINASE"/>
    <property type="match status" value="1"/>
</dbReference>
<keyword evidence="4" id="KW-0547">Nucleotide-binding</keyword>
<dbReference type="InterPro" id="IPR008271">
    <property type="entry name" value="Ser/Thr_kinase_AS"/>
</dbReference>
<evidence type="ECO:0000256" key="2">
    <source>
        <dbReference type="ARBA" id="ARBA00022527"/>
    </source>
</evidence>
<dbReference type="GO" id="GO:0005524">
    <property type="term" value="F:ATP binding"/>
    <property type="evidence" value="ECO:0007669"/>
    <property type="project" value="UniProtKB-KW"/>
</dbReference>
<dbReference type="InterPro" id="IPR011009">
    <property type="entry name" value="Kinase-like_dom_sf"/>
</dbReference>
<keyword evidence="10" id="KW-1185">Reference proteome</keyword>
<keyword evidence="7" id="KW-0472">Membrane</keyword>
<dbReference type="Gene3D" id="1.10.510.10">
    <property type="entry name" value="Transferase(Phosphotransferase) domain 1"/>
    <property type="match status" value="1"/>
</dbReference>
<comment type="similarity">
    <text evidence="1">Belongs to the protein kinase superfamily. CAMK Ser/Thr protein kinase family. CaMK subfamily.</text>
</comment>
<dbReference type="GO" id="GO:0004683">
    <property type="term" value="F:calcium/calmodulin-dependent protein kinase activity"/>
    <property type="evidence" value="ECO:0000318"/>
    <property type="project" value="GO_Central"/>
</dbReference>
<evidence type="ECO:0000256" key="4">
    <source>
        <dbReference type="ARBA" id="ARBA00022741"/>
    </source>
</evidence>
<dbReference type="AlphaFoldDB" id="A0A2G3AJA7"/>
<evidence type="ECO:0000256" key="5">
    <source>
        <dbReference type="ARBA" id="ARBA00022777"/>
    </source>
</evidence>
<dbReference type="GO" id="GO:0005516">
    <property type="term" value="F:calmodulin binding"/>
    <property type="evidence" value="ECO:0000318"/>
    <property type="project" value="GO_Central"/>
</dbReference>
<reference evidence="9 10" key="1">
    <citation type="journal article" date="2014" name="Nat. Genet.">
        <title>Genome sequence of the hot pepper provides insights into the evolution of pungency in Capsicum species.</title>
        <authorList>
            <person name="Kim S."/>
            <person name="Park M."/>
            <person name="Yeom S.I."/>
            <person name="Kim Y.M."/>
            <person name="Lee J.M."/>
            <person name="Lee H.A."/>
            <person name="Seo E."/>
            <person name="Choi J."/>
            <person name="Cheong K."/>
            <person name="Kim K.T."/>
            <person name="Jung K."/>
            <person name="Lee G.W."/>
            <person name="Oh S.K."/>
            <person name="Bae C."/>
            <person name="Kim S.B."/>
            <person name="Lee H.Y."/>
            <person name="Kim S.Y."/>
            <person name="Kim M.S."/>
            <person name="Kang B.C."/>
            <person name="Jo Y.D."/>
            <person name="Yang H.B."/>
            <person name="Jeong H.J."/>
            <person name="Kang W.H."/>
            <person name="Kwon J.K."/>
            <person name="Shin C."/>
            <person name="Lim J.Y."/>
            <person name="Park J.H."/>
            <person name="Huh J.H."/>
            <person name="Kim J.S."/>
            <person name="Kim B.D."/>
            <person name="Cohen O."/>
            <person name="Paran I."/>
            <person name="Suh M.C."/>
            <person name="Lee S.B."/>
            <person name="Kim Y.K."/>
            <person name="Shin Y."/>
            <person name="Noh S.J."/>
            <person name="Park J."/>
            <person name="Seo Y.S."/>
            <person name="Kwon S.Y."/>
            <person name="Kim H.A."/>
            <person name="Park J.M."/>
            <person name="Kim H.J."/>
            <person name="Choi S.B."/>
            <person name="Bosland P.W."/>
            <person name="Reeves G."/>
            <person name="Jo S.H."/>
            <person name="Lee B.W."/>
            <person name="Cho H.T."/>
            <person name="Choi H.S."/>
            <person name="Lee M.S."/>
            <person name="Yu Y."/>
            <person name="Do Choi Y."/>
            <person name="Park B.S."/>
            <person name="van Deynze A."/>
            <person name="Ashrafi H."/>
            <person name="Hill T."/>
            <person name="Kim W.T."/>
            <person name="Pai H.S."/>
            <person name="Ahn H.K."/>
            <person name="Yeam I."/>
            <person name="Giovannoni J.J."/>
            <person name="Rose J.K."/>
            <person name="Sorensen I."/>
            <person name="Lee S.J."/>
            <person name="Kim R.W."/>
            <person name="Choi I.Y."/>
            <person name="Choi B.S."/>
            <person name="Lim J.S."/>
            <person name="Lee Y.H."/>
            <person name="Choi D."/>
        </authorList>
    </citation>
    <scope>NUCLEOTIDE SEQUENCE [LARGE SCALE GENOMIC DNA]</scope>
    <source>
        <strain evidence="10">cv. CM334</strain>
    </source>
</reference>
<feature type="transmembrane region" description="Helical" evidence="7">
    <location>
        <begin position="257"/>
        <end position="279"/>
    </location>
</feature>
<proteinExistence type="inferred from homology"/>
<name>A0A2G3AJA7_CAPAN</name>
<evidence type="ECO:0000256" key="1">
    <source>
        <dbReference type="ARBA" id="ARBA00005354"/>
    </source>
</evidence>
<keyword evidence="5" id="KW-0418">Kinase</keyword>
<evidence type="ECO:0000256" key="7">
    <source>
        <dbReference type="SAM" id="Phobius"/>
    </source>
</evidence>
<keyword evidence="7" id="KW-0812">Transmembrane</keyword>
<dbReference type="PROSITE" id="PS00108">
    <property type="entry name" value="PROTEIN_KINASE_ST"/>
    <property type="match status" value="1"/>
</dbReference>
<dbReference type="EMBL" id="AYRZ02000001">
    <property type="protein sequence ID" value="PHT94309.1"/>
    <property type="molecule type" value="Genomic_DNA"/>
</dbReference>
<feature type="domain" description="Protein kinase" evidence="8">
    <location>
        <begin position="1"/>
        <end position="194"/>
    </location>
</feature>
<dbReference type="InterPro" id="IPR050205">
    <property type="entry name" value="CDPK_Ser/Thr_kinases"/>
</dbReference>
<dbReference type="SMART" id="SM00220">
    <property type="entry name" value="S_TKc"/>
    <property type="match status" value="1"/>
</dbReference>
<dbReference type="SUPFAM" id="SSF56112">
    <property type="entry name" value="Protein kinase-like (PK-like)"/>
    <property type="match status" value="1"/>
</dbReference>
<evidence type="ECO:0000313" key="9">
    <source>
        <dbReference type="EMBL" id="PHT94309.1"/>
    </source>
</evidence>
<keyword evidence="2" id="KW-0723">Serine/threonine-protein kinase</keyword>
<evidence type="ECO:0000256" key="3">
    <source>
        <dbReference type="ARBA" id="ARBA00022679"/>
    </source>
</evidence>
<evidence type="ECO:0000256" key="6">
    <source>
        <dbReference type="ARBA" id="ARBA00022840"/>
    </source>
</evidence>
<organism evidence="9 10">
    <name type="scientific">Capsicum annuum</name>
    <name type="common">Capsicum pepper</name>
    <dbReference type="NCBI Taxonomy" id="4072"/>
    <lineage>
        <taxon>Eukaryota</taxon>
        <taxon>Viridiplantae</taxon>
        <taxon>Streptophyta</taxon>
        <taxon>Embryophyta</taxon>
        <taxon>Tracheophyta</taxon>
        <taxon>Spermatophyta</taxon>
        <taxon>Magnoliopsida</taxon>
        <taxon>eudicotyledons</taxon>
        <taxon>Gunneridae</taxon>
        <taxon>Pentapetalae</taxon>
        <taxon>asterids</taxon>
        <taxon>lamiids</taxon>
        <taxon>Solanales</taxon>
        <taxon>Solanaceae</taxon>
        <taxon>Solanoideae</taxon>
        <taxon>Capsiceae</taxon>
        <taxon>Capsicum</taxon>
    </lineage>
</organism>
<dbReference type="GO" id="GO:0005737">
    <property type="term" value="C:cytoplasm"/>
    <property type="evidence" value="ECO:0000318"/>
    <property type="project" value="GO_Central"/>
</dbReference>
<gene>
    <name evidence="9" type="ORF">T459_02191</name>
</gene>
<reference evidence="9 10" key="2">
    <citation type="journal article" date="2017" name="Genome Biol.">
        <title>New reference genome sequences of hot pepper reveal the massive evolution of plant disease-resistance genes by retroduplication.</title>
        <authorList>
            <person name="Kim S."/>
            <person name="Park J."/>
            <person name="Yeom S.I."/>
            <person name="Kim Y.M."/>
            <person name="Seo E."/>
            <person name="Kim K.T."/>
            <person name="Kim M.S."/>
            <person name="Lee J.M."/>
            <person name="Cheong K."/>
            <person name="Shin H.S."/>
            <person name="Kim S.B."/>
            <person name="Han K."/>
            <person name="Lee J."/>
            <person name="Park M."/>
            <person name="Lee H.A."/>
            <person name="Lee H.Y."/>
            <person name="Lee Y."/>
            <person name="Oh S."/>
            <person name="Lee J.H."/>
            <person name="Choi E."/>
            <person name="Choi E."/>
            <person name="Lee S.E."/>
            <person name="Jeon J."/>
            <person name="Kim H."/>
            <person name="Choi G."/>
            <person name="Song H."/>
            <person name="Lee J."/>
            <person name="Lee S.C."/>
            <person name="Kwon J.K."/>
            <person name="Lee H.Y."/>
            <person name="Koo N."/>
            <person name="Hong Y."/>
            <person name="Kim R.W."/>
            <person name="Kang W.H."/>
            <person name="Huh J.H."/>
            <person name="Kang B.C."/>
            <person name="Yang T.J."/>
            <person name="Lee Y.H."/>
            <person name="Bennetzen J.L."/>
            <person name="Choi D."/>
        </authorList>
    </citation>
    <scope>NUCLEOTIDE SEQUENCE [LARGE SCALE GENOMIC DNA]</scope>
    <source>
        <strain evidence="10">cv. CM334</strain>
    </source>
</reference>
<protein>
    <recommendedName>
        <fullName evidence="8">Protein kinase domain-containing protein</fullName>
    </recommendedName>
</protein>
<dbReference type="GO" id="GO:0005886">
    <property type="term" value="C:plasma membrane"/>
    <property type="evidence" value="ECO:0000318"/>
    <property type="project" value="GO_Central"/>
</dbReference>